<accession>A0A0B7N1D7</accession>
<dbReference type="Pfam" id="PF00383">
    <property type="entry name" value="dCMP_cyt_deam_1"/>
    <property type="match status" value="1"/>
</dbReference>
<feature type="signal peptide" evidence="1">
    <location>
        <begin position="1"/>
        <end position="22"/>
    </location>
</feature>
<proteinExistence type="predicted"/>
<dbReference type="PANTHER" id="PTHR11079:SF203">
    <property type="entry name" value="CMP_DCMP-TYPE DEAMINASE DOMAIN-CONTAINING PROTEIN"/>
    <property type="match status" value="1"/>
</dbReference>
<evidence type="ECO:0000313" key="4">
    <source>
        <dbReference type="Proteomes" id="UP000054107"/>
    </source>
</evidence>
<sequence length="237" mass="26254">MKLSSKQYVLFALGITSAGVSANSCQALQGQQAIDECYMKIALDYALIHNPSFPFGALIVDHTKNDISCYGANSNKKNRLLHGETAAFWNCTELFPSPTNDDMSDPGLDWSHQTLYTTGEPCPMCASQSIYRGVSRVVWGTSIPDINKSGRQQLMISMHDVVASAKLGANLPNTQVPVLEGGVLKDECDHAFWCAFEVFRDNDYFAAMARDGNEKFIDDRNARFKCKTVPKNNHDEL</sequence>
<dbReference type="AlphaFoldDB" id="A0A0B7N1D7"/>
<dbReference type="InterPro" id="IPR016193">
    <property type="entry name" value="Cytidine_deaminase-like"/>
</dbReference>
<dbReference type="InterPro" id="IPR002125">
    <property type="entry name" value="CMP_dCMP_dom"/>
</dbReference>
<dbReference type="Gene3D" id="3.40.140.10">
    <property type="entry name" value="Cytidine Deaminase, domain 2"/>
    <property type="match status" value="1"/>
</dbReference>
<keyword evidence="1" id="KW-0732">Signal</keyword>
<name>A0A0B7N1D7_9FUNG</name>
<evidence type="ECO:0000313" key="3">
    <source>
        <dbReference type="EMBL" id="CEP09208.1"/>
    </source>
</evidence>
<organism evidence="3 4">
    <name type="scientific">Parasitella parasitica</name>
    <dbReference type="NCBI Taxonomy" id="35722"/>
    <lineage>
        <taxon>Eukaryota</taxon>
        <taxon>Fungi</taxon>
        <taxon>Fungi incertae sedis</taxon>
        <taxon>Mucoromycota</taxon>
        <taxon>Mucoromycotina</taxon>
        <taxon>Mucoromycetes</taxon>
        <taxon>Mucorales</taxon>
        <taxon>Mucorineae</taxon>
        <taxon>Mucoraceae</taxon>
        <taxon>Parasitella</taxon>
    </lineage>
</organism>
<dbReference type="OrthoDB" id="408702at2759"/>
<dbReference type="STRING" id="35722.A0A0B7N1D7"/>
<gene>
    <name evidence="3" type="primary">PARPA_02685.1 scaffold 5218</name>
</gene>
<dbReference type="SUPFAM" id="SSF53927">
    <property type="entry name" value="Cytidine deaminase-like"/>
    <property type="match status" value="1"/>
</dbReference>
<dbReference type="GO" id="GO:0002100">
    <property type="term" value="P:tRNA wobble adenosine to inosine editing"/>
    <property type="evidence" value="ECO:0007669"/>
    <property type="project" value="TreeGrafter"/>
</dbReference>
<dbReference type="PROSITE" id="PS51747">
    <property type="entry name" value="CYT_DCMP_DEAMINASES_2"/>
    <property type="match status" value="1"/>
</dbReference>
<dbReference type="GO" id="GO:0052717">
    <property type="term" value="F:tRNA-specific adenosine-34 deaminase activity"/>
    <property type="evidence" value="ECO:0007669"/>
    <property type="project" value="TreeGrafter"/>
</dbReference>
<feature type="domain" description="CMP/dCMP-type deaminase" evidence="2">
    <location>
        <begin position="33"/>
        <end position="154"/>
    </location>
</feature>
<evidence type="ECO:0000256" key="1">
    <source>
        <dbReference type="SAM" id="SignalP"/>
    </source>
</evidence>
<protein>
    <recommendedName>
        <fullName evidence="2">CMP/dCMP-type deaminase domain-containing protein</fullName>
    </recommendedName>
</protein>
<keyword evidence="4" id="KW-1185">Reference proteome</keyword>
<evidence type="ECO:0000259" key="2">
    <source>
        <dbReference type="PROSITE" id="PS51747"/>
    </source>
</evidence>
<dbReference type="PANTHER" id="PTHR11079">
    <property type="entry name" value="CYTOSINE DEAMINASE FAMILY MEMBER"/>
    <property type="match status" value="1"/>
</dbReference>
<reference evidence="3 4" key="1">
    <citation type="submission" date="2014-09" db="EMBL/GenBank/DDBJ databases">
        <authorList>
            <person name="Ellenberger Sabrina"/>
        </authorList>
    </citation>
    <scope>NUCLEOTIDE SEQUENCE [LARGE SCALE GENOMIC DNA]</scope>
    <source>
        <strain evidence="3 4">CBS 412.66</strain>
    </source>
</reference>
<dbReference type="Proteomes" id="UP000054107">
    <property type="component" value="Unassembled WGS sequence"/>
</dbReference>
<dbReference type="EMBL" id="LN721303">
    <property type="protein sequence ID" value="CEP09208.1"/>
    <property type="molecule type" value="Genomic_DNA"/>
</dbReference>
<feature type="chain" id="PRO_5002137744" description="CMP/dCMP-type deaminase domain-containing protein" evidence="1">
    <location>
        <begin position="23"/>
        <end position="237"/>
    </location>
</feature>